<sequence>MNNYKFEKYFNIRHFIIIFSVIILLSYGVFNARNLIIGPIIEVYSPNQNTETKENLLIIKGRAKNISFLSLNSKPIFVDMEGLFEEKLLLSPGSNIIEIRAKDRFKKEILKTLKVYYKQTATTSTSEVDENNKI</sequence>
<protein>
    <submittedName>
        <fullName evidence="2">Uncharacterized protein</fullName>
    </submittedName>
</protein>
<proteinExistence type="predicted"/>
<reference evidence="2 3" key="1">
    <citation type="submission" date="2017-09" db="EMBL/GenBank/DDBJ databases">
        <title>Depth-based differentiation of microbial function through sediment-hosted aquifers and enrichment of novel symbionts in the deep terrestrial subsurface.</title>
        <authorList>
            <person name="Probst A.J."/>
            <person name="Ladd B."/>
            <person name="Jarett J.K."/>
            <person name="Geller-Mcgrath D.E."/>
            <person name="Sieber C.M."/>
            <person name="Emerson J.B."/>
            <person name="Anantharaman K."/>
            <person name="Thomas B.C."/>
            <person name="Malmstrom R."/>
            <person name="Stieglmeier M."/>
            <person name="Klingl A."/>
            <person name="Woyke T."/>
            <person name="Ryan C.M."/>
            <person name="Banfield J.F."/>
        </authorList>
    </citation>
    <scope>NUCLEOTIDE SEQUENCE [LARGE SCALE GENOMIC DNA]</scope>
    <source>
        <strain evidence="2">CG10_big_fil_rev_8_21_14_0_10_34_34</strain>
    </source>
</reference>
<feature type="transmembrane region" description="Helical" evidence="1">
    <location>
        <begin position="12"/>
        <end position="30"/>
    </location>
</feature>
<dbReference type="EMBL" id="PCXM01000039">
    <property type="protein sequence ID" value="PIR39989.1"/>
    <property type="molecule type" value="Genomic_DNA"/>
</dbReference>
<evidence type="ECO:0000313" key="2">
    <source>
        <dbReference type="EMBL" id="PIR39989.1"/>
    </source>
</evidence>
<name>A0A2H0R0E9_9BACT</name>
<dbReference type="InterPro" id="IPR013783">
    <property type="entry name" value="Ig-like_fold"/>
</dbReference>
<evidence type="ECO:0000256" key="1">
    <source>
        <dbReference type="SAM" id="Phobius"/>
    </source>
</evidence>
<dbReference type="Proteomes" id="UP000230828">
    <property type="component" value="Unassembled WGS sequence"/>
</dbReference>
<evidence type="ECO:0000313" key="3">
    <source>
        <dbReference type="Proteomes" id="UP000230828"/>
    </source>
</evidence>
<comment type="caution">
    <text evidence="2">The sequence shown here is derived from an EMBL/GenBank/DDBJ whole genome shotgun (WGS) entry which is preliminary data.</text>
</comment>
<dbReference type="AlphaFoldDB" id="A0A2H0R0E9"/>
<gene>
    <name evidence="2" type="ORF">COV33_02315</name>
</gene>
<keyword evidence="1" id="KW-1133">Transmembrane helix</keyword>
<dbReference type="Pfam" id="PF09136">
    <property type="entry name" value="Glucodextran_B"/>
    <property type="match status" value="1"/>
</dbReference>
<organism evidence="2 3">
    <name type="scientific">Candidatus Zambryskibacteria bacterium CG10_big_fil_rev_8_21_14_0_10_34_34</name>
    <dbReference type="NCBI Taxonomy" id="1975114"/>
    <lineage>
        <taxon>Bacteria</taxon>
        <taxon>Candidatus Zambryskiibacteriota</taxon>
    </lineage>
</organism>
<keyword evidence="1" id="KW-0472">Membrane</keyword>
<dbReference type="Gene3D" id="2.60.40.10">
    <property type="entry name" value="Immunoglobulins"/>
    <property type="match status" value="1"/>
</dbReference>
<accession>A0A2H0R0E9</accession>
<keyword evidence="1" id="KW-0812">Transmembrane</keyword>